<keyword evidence="3" id="KW-1185">Reference proteome</keyword>
<gene>
    <name evidence="2" type="ORF">FO442_05250</name>
</gene>
<accession>A0A556N2Y8</accession>
<dbReference type="InterPro" id="IPR022385">
    <property type="entry name" value="Rhs_assc_core"/>
</dbReference>
<protein>
    <recommendedName>
        <fullName evidence="4">RHS repeat-associated core domain-containing protein</fullName>
    </recommendedName>
</protein>
<dbReference type="NCBIfam" id="TIGR03696">
    <property type="entry name" value="Rhs_assc_core"/>
    <property type="match status" value="1"/>
</dbReference>
<evidence type="ECO:0000313" key="3">
    <source>
        <dbReference type="Proteomes" id="UP000316008"/>
    </source>
</evidence>
<feature type="region of interest" description="Disordered" evidence="1">
    <location>
        <begin position="378"/>
        <end position="401"/>
    </location>
</feature>
<feature type="region of interest" description="Disordered" evidence="1">
    <location>
        <begin position="341"/>
        <end position="365"/>
    </location>
</feature>
<proteinExistence type="predicted"/>
<evidence type="ECO:0000313" key="2">
    <source>
        <dbReference type="EMBL" id="TSJ46567.1"/>
    </source>
</evidence>
<evidence type="ECO:0000256" key="1">
    <source>
        <dbReference type="SAM" id="MobiDB-lite"/>
    </source>
</evidence>
<dbReference type="PANTHER" id="PTHR32305:SF15">
    <property type="entry name" value="PROTEIN RHSA-RELATED"/>
    <property type="match status" value="1"/>
</dbReference>
<evidence type="ECO:0008006" key="4">
    <source>
        <dbReference type="Google" id="ProtNLM"/>
    </source>
</evidence>
<dbReference type="Gene3D" id="2.180.10.10">
    <property type="entry name" value="RHS repeat-associated core"/>
    <property type="match status" value="1"/>
</dbReference>
<organism evidence="2 3">
    <name type="scientific">Fluviicola chungangensis</name>
    <dbReference type="NCBI Taxonomy" id="2597671"/>
    <lineage>
        <taxon>Bacteria</taxon>
        <taxon>Pseudomonadati</taxon>
        <taxon>Bacteroidota</taxon>
        <taxon>Flavobacteriia</taxon>
        <taxon>Flavobacteriales</taxon>
        <taxon>Crocinitomicaceae</taxon>
        <taxon>Fluviicola</taxon>
    </lineage>
</organism>
<dbReference type="EMBL" id="VLPL01000002">
    <property type="protein sequence ID" value="TSJ46567.1"/>
    <property type="molecule type" value="Genomic_DNA"/>
</dbReference>
<dbReference type="InterPro" id="IPR050708">
    <property type="entry name" value="T6SS_VgrG/RHS"/>
</dbReference>
<dbReference type="PANTHER" id="PTHR32305">
    <property type="match status" value="1"/>
</dbReference>
<name>A0A556N2Y8_9FLAO</name>
<dbReference type="Proteomes" id="UP000316008">
    <property type="component" value="Unassembled WGS sequence"/>
</dbReference>
<reference evidence="2 3" key="1">
    <citation type="submission" date="2019-07" db="EMBL/GenBank/DDBJ databases">
        <authorList>
            <person name="Huq M.A."/>
        </authorList>
    </citation>
    <scope>NUCLEOTIDE SEQUENCE [LARGE SCALE GENOMIC DNA]</scope>
    <source>
        <strain evidence="2 3">MAH-3</strain>
    </source>
</reference>
<dbReference type="AlphaFoldDB" id="A0A556N2Y8"/>
<comment type="caution">
    <text evidence="2">The sequence shown here is derived from an EMBL/GenBank/DDBJ whole genome shotgun (WGS) entry which is preliminary data.</text>
</comment>
<sequence length="401" mass="44223">MLIYVKQDVFLIILEIEQSPNGTSSWSTMINILSTNGTNTQTFTPTQPYVRVKFLSGNAYSLADLSLVSVDVDTSYSLIARSGYRYGFNSMEKDDELKGEGNSYDFGARLYDPRVGRWLSIDPQTSKQPSFSPYKAFLNSPIIFKDPDGEDEYLVIIIKNEKTGAQLRLAVPEPISNKLRAGNIREAGNSTSIYETQNYYDYKTVFTITIGADGKTSEDIKQYTLTNSKRYTKTMFSSIVSGVRTGAIVDPDGWDLEQAGGFYMTGENGQGTKYHSKNADYVGNIDQLLSILSNYKKSPEFKISGTLTKDDPNGLWLMIGQLTKSMTKQGEIIDKGMEIVDEVKGNGGGDDSSSGDSTEVHVSKTGAVKKPGIYTYKQSNSSIKAGETPNKSNSRLIKSPQ</sequence>
<dbReference type="OrthoDB" id="2972467at2"/>